<evidence type="ECO:0000313" key="3">
    <source>
        <dbReference type="Proteomes" id="UP000187735"/>
    </source>
</evidence>
<organism evidence="2 3">
    <name type="scientific">Fuerstiella marisgermanici</name>
    <dbReference type="NCBI Taxonomy" id="1891926"/>
    <lineage>
        <taxon>Bacteria</taxon>
        <taxon>Pseudomonadati</taxon>
        <taxon>Planctomycetota</taxon>
        <taxon>Planctomycetia</taxon>
        <taxon>Planctomycetales</taxon>
        <taxon>Planctomycetaceae</taxon>
        <taxon>Fuerstiella</taxon>
    </lineage>
</organism>
<accession>A0A1P8WH41</accession>
<dbReference type="InterPro" id="IPR025375">
    <property type="entry name" value="DUF4365"/>
</dbReference>
<sequence>MNIQMGKRKQRAEQHVMEDESIQIVSAALPRSWVVRQYRPDYGLDLAVETFEDFAGSGQVETLGEHFFVQVKSVGKFSTTTLTAQPRHNVTKPQPTSYTSDDETQNIEVVKHQIDTSLLRTVQAMGASTVVMLFLVSLDSRRVLFLCLNDYIDKIVVPEKPLYYEQATITLNVPMKNELSRSEVHGAGTAIIRFIAKRSKFYSAFNLFAYQRHELSFCSDGEEQRNTAKHFLGSLRRLDVWGGHDWKISEDYFRWLLHLDSVLPGVPLDGWFASHPFTQWSLNHSHSREEMFNLDMSNFWNGLNVLSRNYEEVCREWNLPTHLAACLAQW</sequence>
<dbReference type="KEGG" id="fmr:Fuma_02985"/>
<dbReference type="Proteomes" id="UP000187735">
    <property type="component" value="Chromosome"/>
</dbReference>
<dbReference type="STRING" id="1891926.Fuma_02985"/>
<protein>
    <recommendedName>
        <fullName evidence="1">DUF4365 domain-containing protein</fullName>
    </recommendedName>
</protein>
<keyword evidence="3" id="KW-1185">Reference proteome</keyword>
<proteinExistence type="predicted"/>
<evidence type="ECO:0000313" key="2">
    <source>
        <dbReference type="EMBL" id="APZ93368.1"/>
    </source>
</evidence>
<evidence type="ECO:0000259" key="1">
    <source>
        <dbReference type="Pfam" id="PF14280"/>
    </source>
</evidence>
<dbReference type="EMBL" id="CP017641">
    <property type="protein sequence ID" value="APZ93368.1"/>
    <property type="molecule type" value="Genomic_DNA"/>
</dbReference>
<feature type="domain" description="DUF4365" evidence="1">
    <location>
        <begin position="18"/>
        <end position="183"/>
    </location>
</feature>
<reference evidence="2 3" key="1">
    <citation type="journal article" date="2016" name="Front. Microbiol.">
        <title>Fuerstia marisgermanicae gen. nov., sp. nov., an Unusual Member of the Phylum Planctomycetes from the German Wadden Sea.</title>
        <authorList>
            <person name="Kohn T."/>
            <person name="Heuer A."/>
            <person name="Jogler M."/>
            <person name="Vollmers J."/>
            <person name="Boedeker C."/>
            <person name="Bunk B."/>
            <person name="Rast P."/>
            <person name="Borchert D."/>
            <person name="Glockner I."/>
            <person name="Freese H.M."/>
            <person name="Klenk H.P."/>
            <person name="Overmann J."/>
            <person name="Kaster A.K."/>
            <person name="Rohde M."/>
            <person name="Wiegand S."/>
            <person name="Jogler C."/>
        </authorList>
    </citation>
    <scope>NUCLEOTIDE SEQUENCE [LARGE SCALE GENOMIC DNA]</scope>
    <source>
        <strain evidence="2 3">NH11</strain>
    </source>
</reference>
<dbReference type="Pfam" id="PF14280">
    <property type="entry name" value="DUF4365"/>
    <property type="match status" value="1"/>
</dbReference>
<gene>
    <name evidence="2" type="ORF">Fuma_02985</name>
</gene>
<dbReference type="AlphaFoldDB" id="A0A1P8WH41"/>
<name>A0A1P8WH41_9PLAN</name>